<keyword evidence="5" id="KW-0675">Receptor</keyword>
<gene>
    <name evidence="5" type="ORF">GCM10022289_10050</name>
</gene>
<evidence type="ECO:0000256" key="1">
    <source>
        <dbReference type="ARBA" id="ARBA00004442"/>
    </source>
</evidence>
<dbReference type="Pfam" id="PF14905">
    <property type="entry name" value="OMP_b-brl_3"/>
    <property type="match status" value="1"/>
</dbReference>
<feature type="domain" description="Outer membrane protein beta-barrel" evidence="4">
    <location>
        <begin position="350"/>
        <end position="745"/>
    </location>
</feature>
<keyword evidence="2" id="KW-0472">Membrane</keyword>
<evidence type="ECO:0000313" key="6">
    <source>
        <dbReference type="Proteomes" id="UP001501772"/>
    </source>
</evidence>
<name>A0ABP8B6T9_9SPHI</name>
<dbReference type="SUPFAM" id="SSF49464">
    <property type="entry name" value="Carboxypeptidase regulatory domain-like"/>
    <property type="match status" value="1"/>
</dbReference>
<organism evidence="5 6">
    <name type="scientific">Pedobacter jeongneungensis</name>
    <dbReference type="NCBI Taxonomy" id="947309"/>
    <lineage>
        <taxon>Bacteria</taxon>
        <taxon>Pseudomonadati</taxon>
        <taxon>Bacteroidota</taxon>
        <taxon>Sphingobacteriia</taxon>
        <taxon>Sphingobacteriales</taxon>
        <taxon>Sphingobacteriaceae</taxon>
        <taxon>Pedobacter</taxon>
    </lineage>
</organism>
<comment type="subcellular location">
    <subcellularLocation>
        <location evidence="1">Cell outer membrane</location>
    </subcellularLocation>
</comment>
<accession>A0ABP8B6T9</accession>
<evidence type="ECO:0000313" key="5">
    <source>
        <dbReference type="EMBL" id="GAA4199539.1"/>
    </source>
</evidence>
<dbReference type="InterPro" id="IPR041700">
    <property type="entry name" value="OMP_b-brl_3"/>
</dbReference>
<evidence type="ECO:0000256" key="2">
    <source>
        <dbReference type="ARBA" id="ARBA00023136"/>
    </source>
</evidence>
<dbReference type="EMBL" id="BAABBY010000002">
    <property type="protein sequence ID" value="GAA4199539.1"/>
    <property type="molecule type" value="Genomic_DNA"/>
</dbReference>
<evidence type="ECO:0000259" key="4">
    <source>
        <dbReference type="Pfam" id="PF14905"/>
    </source>
</evidence>
<sequence>MISLKLEVRDSLMHIGLPMVTIKASLEDSSKVFLTDNNGRLEMQGLKSGIYKFEISYVGYEKIDTSLNVVPNSKPLILYIHPSSNTLNEVHVVGSKPLLQMQRGRFTLNIQQSPLAKSGSLWESLKYAPSVITTESGGLTVKGQSATVYLDGRRLTLSGDELMTYLKNIPAGNIEKVEVIAHPGSSFSSDIKTLINITTDHIKYEGVRGTFNSGFAYGRHPRINESVSFDVKKKFFSSQLGYSLTHSKIETNSLTIRDGNSSLPWSVNQSSYYKQNSNRIYTNLGFDFNNNSQLSIYAEAAPSSNVQNVFGNNGMPTDERIILRDSIFKAFYQTDNDIESYSLNGIYQLKWDSTKQSVKIQLAYLSNKRAGVTNRYNETFRTGGFVLESLRYEDVLPQQLSILTSEIQYRRPIGKGEWAFGVRYSKTELENQNQSFSSGNNFKERNLIAFDNNKYREVNYGAFTSYELQIGKIFYQLGLRIEDNKVLANNLTLNLQNDYKLFTLFPDLLLQWSPNEKNSLVAYYKKELMRPDYYQLNPYTRFSGNSSAEFRGNSSIKPQLDHTIDITWSNNRNISLSVGMQISKNLISTIMLKDESNYYEKYDNFNARSYYLSAYYSINPLKFWKIQFNGQALYIDVKAYADVPKSKLSPAGNLNLINSVSLGNNWNYELSGLYSSTIFDGYYQHFDYGNVNMALVKEWKKPGIIVSASISDILKTGAMQDNAMYLLYNSGQYNDSRFFRLGLKWSFGKQSIKAKSFNDKSNDIKKAQERLNNGKI</sequence>
<evidence type="ECO:0000256" key="3">
    <source>
        <dbReference type="ARBA" id="ARBA00023237"/>
    </source>
</evidence>
<dbReference type="Gene3D" id="2.40.170.20">
    <property type="entry name" value="TonB-dependent receptor, beta-barrel domain"/>
    <property type="match status" value="1"/>
</dbReference>
<keyword evidence="6" id="KW-1185">Reference proteome</keyword>
<comment type="caution">
    <text evidence="5">The sequence shown here is derived from an EMBL/GenBank/DDBJ whole genome shotgun (WGS) entry which is preliminary data.</text>
</comment>
<protein>
    <submittedName>
        <fullName evidence="5">TonB-dependent receptor</fullName>
    </submittedName>
</protein>
<dbReference type="SUPFAM" id="SSF56935">
    <property type="entry name" value="Porins"/>
    <property type="match status" value="1"/>
</dbReference>
<dbReference type="InterPro" id="IPR008969">
    <property type="entry name" value="CarboxyPept-like_regulatory"/>
</dbReference>
<proteinExistence type="predicted"/>
<dbReference type="InterPro" id="IPR036942">
    <property type="entry name" value="Beta-barrel_TonB_sf"/>
</dbReference>
<keyword evidence="3" id="KW-0998">Cell outer membrane</keyword>
<dbReference type="Proteomes" id="UP001501772">
    <property type="component" value="Unassembled WGS sequence"/>
</dbReference>
<reference evidence="6" key="1">
    <citation type="journal article" date="2019" name="Int. J. Syst. Evol. Microbiol.">
        <title>The Global Catalogue of Microorganisms (GCM) 10K type strain sequencing project: providing services to taxonomists for standard genome sequencing and annotation.</title>
        <authorList>
            <consortium name="The Broad Institute Genomics Platform"/>
            <consortium name="The Broad Institute Genome Sequencing Center for Infectious Disease"/>
            <person name="Wu L."/>
            <person name="Ma J."/>
        </authorList>
    </citation>
    <scope>NUCLEOTIDE SEQUENCE [LARGE SCALE GENOMIC DNA]</scope>
    <source>
        <strain evidence="6">JCM 17626</strain>
    </source>
</reference>